<evidence type="ECO:0000259" key="13">
    <source>
        <dbReference type="PROSITE" id="PS50835"/>
    </source>
</evidence>
<dbReference type="Pfam" id="PF13927">
    <property type="entry name" value="Ig_3"/>
    <property type="match status" value="1"/>
</dbReference>
<dbReference type="GO" id="GO:0007165">
    <property type="term" value="P:signal transduction"/>
    <property type="evidence" value="ECO:0007669"/>
    <property type="project" value="TreeGrafter"/>
</dbReference>
<dbReference type="InterPro" id="IPR013098">
    <property type="entry name" value="Ig_I-set"/>
</dbReference>
<feature type="non-terminal residue" evidence="15">
    <location>
        <position position="1"/>
    </location>
</feature>
<keyword evidence="8" id="KW-1015">Disulfide bond</keyword>
<keyword evidence="4" id="KW-0964">Secreted</keyword>
<gene>
    <name evidence="15" type="ORF">g.45730</name>
</gene>
<evidence type="ECO:0000256" key="3">
    <source>
        <dbReference type="ARBA" id="ARBA00022475"/>
    </source>
</evidence>
<dbReference type="SMART" id="SM00409">
    <property type="entry name" value="IG"/>
    <property type="match status" value="2"/>
</dbReference>
<dbReference type="PROSITE" id="PS50835">
    <property type="entry name" value="IG_LIKE"/>
    <property type="match status" value="2"/>
</dbReference>
<dbReference type="AlphaFoldDB" id="A0A1B6EBE3"/>
<keyword evidence="3" id="KW-1003">Cell membrane</keyword>
<dbReference type="InterPro" id="IPR008160">
    <property type="entry name" value="Collagen"/>
</dbReference>
<evidence type="ECO:0000256" key="10">
    <source>
        <dbReference type="ARBA" id="ARBA00023319"/>
    </source>
</evidence>
<dbReference type="PROSITE" id="PS51132">
    <property type="entry name" value="OLF"/>
    <property type="match status" value="1"/>
</dbReference>
<evidence type="ECO:0000256" key="4">
    <source>
        <dbReference type="ARBA" id="ARBA00022525"/>
    </source>
</evidence>
<evidence type="ECO:0000256" key="11">
    <source>
        <dbReference type="PROSITE-ProRule" id="PRU00446"/>
    </source>
</evidence>
<dbReference type="Pfam" id="PF02191">
    <property type="entry name" value="OLF"/>
    <property type="match status" value="1"/>
</dbReference>
<keyword evidence="7" id="KW-0472">Membrane</keyword>
<dbReference type="InterPro" id="IPR050605">
    <property type="entry name" value="Olfactomedin-like_domain"/>
</dbReference>
<accession>A0A1B6EBE3</accession>
<reference evidence="15" key="1">
    <citation type="submission" date="2015-12" db="EMBL/GenBank/DDBJ databases">
        <title>De novo transcriptome assembly of four potential Pierce s Disease insect vectors from Arizona vineyards.</title>
        <authorList>
            <person name="Tassone E.E."/>
        </authorList>
    </citation>
    <scope>NUCLEOTIDE SEQUENCE</scope>
</reference>
<dbReference type="GO" id="GO:0005886">
    <property type="term" value="C:plasma membrane"/>
    <property type="evidence" value="ECO:0007669"/>
    <property type="project" value="UniProtKB-SubCell"/>
</dbReference>
<comment type="subcellular location">
    <subcellularLocation>
        <location evidence="1">Cell membrane</location>
    </subcellularLocation>
    <subcellularLocation>
        <location evidence="2">Secreted</location>
    </subcellularLocation>
</comment>
<dbReference type="GO" id="GO:0005615">
    <property type="term" value="C:extracellular space"/>
    <property type="evidence" value="ECO:0007669"/>
    <property type="project" value="TreeGrafter"/>
</dbReference>
<feature type="non-terminal residue" evidence="15">
    <location>
        <position position="613"/>
    </location>
</feature>
<dbReference type="EMBL" id="GEDC01002081">
    <property type="protein sequence ID" value="JAS35217.1"/>
    <property type="molecule type" value="Transcribed_RNA"/>
</dbReference>
<dbReference type="PANTHER" id="PTHR23192:SF85">
    <property type="entry name" value="GLIOMEDIN"/>
    <property type="match status" value="1"/>
</dbReference>
<feature type="domain" description="Ig-like" evidence="13">
    <location>
        <begin position="163"/>
        <end position="246"/>
    </location>
</feature>
<evidence type="ECO:0000256" key="9">
    <source>
        <dbReference type="ARBA" id="ARBA00023180"/>
    </source>
</evidence>
<evidence type="ECO:0000256" key="7">
    <source>
        <dbReference type="ARBA" id="ARBA00023136"/>
    </source>
</evidence>
<evidence type="ECO:0000256" key="6">
    <source>
        <dbReference type="ARBA" id="ARBA00022737"/>
    </source>
</evidence>
<evidence type="ECO:0000256" key="2">
    <source>
        <dbReference type="ARBA" id="ARBA00004613"/>
    </source>
</evidence>
<keyword evidence="10" id="KW-0393">Immunoglobulin domain</keyword>
<evidence type="ECO:0008006" key="16">
    <source>
        <dbReference type="Google" id="ProtNLM"/>
    </source>
</evidence>
<name>A0A1B6EBE3_9HEMI</name>
<keyword evidence="5" id="KW-0732">Signal</keyword>
<feature type="domain" description="Olfactomedin-like" evidence="14">
    <location>
        <begin position="345"/>
        <end position="596"/>
    </location>
</feature>
<dbReference type="InterPro" id="IPR036179">
    <property type="entry name" value="Ig-like_dom_sf"/>
</dbReference>
<sequence length="613" mass="69087">NGTDGQPGSVGPQGPIGLRGPQGIPGTKGRIGKPGLNGINGMPGVCVYQVHLSDGSISSEMLIPPSIISLGTDSFSFKSINVKEDDNLRLKCVVAGYPPPVVSWFKINGTIKLGKFEVESIADYTLNITHIQRSHMGTYVCAADNGIPPSAHKSFSLDVHFSPLIRIYNQSILVVNGSTAYLECEVESSPRATTYWKKGNERILELSNKHEIGVIETVLKYKTIMQLNITKIDSSDIGEYQCVARNDFGKIAGNILVYYESTKSIINITWQEVVVFGRGPPTKESNNELCPPSECYRCPDLKSLKCDQEEISSIIDLFGGNKDPNEILKPLLTNITNKEVKRTLACQVYTIGKAVLHHSLNDTYGCWMKDTYTPGEDSDEKIWATRENKPDQLFEFNNKTLFKQNVASSTYNLEIPFKGNAQVIYNSSFYYNQKDKPIIVRYDLLTNKHYKAHAPFLELNTNNLLYQSMHNYMDFSVDDNGLWVVYGIADNNTAVLKLDPYSLQVQLAWNISLKHQKVGEMFIVCGILYIVESVTESPTNIRFALDLFDRKLFDDLNVQFTNPFKKTTMIGYNHKNKELFTWDKGHQLTYPIRYHEVENPITRNEKDTNSNSK</sequence>
<dbReference type="Pfam" id="PF07679">
    <property type="entry name" value="I-set"/>
    <property type="match status" value="1"/>
</dbReference>
<dbReference type="InterPro" id="IPR003599">
    <property type="entry name" value="Ig_sub"/>
</dbReference>
<dbReference type="FunFam" id="2.60.40.10:FF:000328">
    <property type="entry name" value="CLUMA_CG000981, isoform A"/>
    <property type="match status" value="1"/>
</dbReference>
<feature type="region of interest" description="Disordered" evidence="12">
    <location>
        <begin position="1"/>
        <end position="33"/>
    </location>
</feature>
<evidence type="ECO:0000256" key="12">
    <source>
        <dbReference type="SAM" id="MobiDB-lite"/>
    </source>
</evidence>
<dbReference type="Pfam" id="PF01391">
    <property type="entry name" value="Collagen"/>
    <property type="match status" value="1"/>
</dbReference>
<evidence type="ECO:0000313" key="15">
    <source>
        <dbReference type="EMBL" id="JAS35217.1"/>
    </source>
</evidence>
<keyword evidence="9" id="KW-0325">Glycoprotein</keyword>
<dbReference type="SUPFAM" id="SSF48726">
    <property type="entry name" value="Immunoglobulin"/>
    <property type="match status" value="2"/>
</dbReference>
<dbReference type="InterPro" id="IPR007110">
    <property type="entry name" value="Ig-like_dom"/>
</dbReference>
<dbReference type="SMART" id="SM00408">
    <property type="entry name" value="IGc2"/>
    <property type="match status" value="2"/>
</dbReference>
<feature type="domain" description="Ig-like" evidence="13">
    <location>
        <begin position="65"/>
        <end position="156"/>
    </location>
</feature>
<dbReference type="InterPro" id="IPR013783">
    <property type="entry name" value="Ig-like_fold"/>
</dbReference>
<evidence type="ECO:0000259" key="14">
    <source>
        <dbReference type="PROSITE" id="PS51132"/>
    </source>
</evidence>
<dbReference type="SMART" id="SM00284">
    <property type="entry name" value="OLF"/>
    <property type="match status" value="1"/>
</dbReference>
<organism evidence="15">
    <name type="scientific">Clastoptera arizonana</name>
    <name type="common">Arizona spittle bug</name>
    <dbReference type="NCBI Taxonomy" id="38151"/>
    <lineage>
        <taxon>Eukaryota</taxon>
        <taxon>Metazoa</taxon>
        <taxon>Ecdysozoa</taxon>
        <taxon>Arthropoda</taxon>
        <taxon>Hexapoda</taxon>
        <taxon>Insecta</taxon>
        <taxon>Pterygota</taxon>
        <taxon>Neoptera</taxon>
        <taxon>Paraneoptera</taxon>
        <taxon>Hemiptera</taxon>
        <taxon>Auchenorrhyncha</taxon>
        <taxon>Cercopoidea</taxon>
        <taxon>Clastopteridae</taxon>
        <taxon>Clastoptera</taxon>
    </lineage>
</organism>
<dbReference type="Gene3D" id="2.60.40.10">
    <property type="entry name" value="Immunoglobulins"/>
    <property type="match status" value="2"/>
</dbReference>
<proteinExistence type="predicted"/>
<protein>
    <recommendedName>
        <fullName evidence="16">Olfactomedin-like domain-containing protein</fullName>
    </recommendedName>
</protein>
<keyword evidence="6" id="KW-0677">Repeat</keyword>
<dbReference type="InterPro" id="IPR003112">
    <property type="entry name" value="Olfac-like_dom"/>
</dbReference>
<dbReference type="PANTHER" id="PTHR23192">
    <property type="entry name" value="OLFACTOMEDIN-RELATED"/>
    <property type="match status" value="1"/>
</dbReference>
<comment type="caution">
    <text evidence="11">Lacks conserved residue(s) required for the propagation of feature annotation.</text>
</comment>
<dbReference type="InterPro" id="IPR003598">
    <property type="entry name" value="Ig_sub2"/>
</dbReference>
<evidence type="ECO:0000256" key="5">
    <source>
        <dbReference type="ARBA" id="ARBA00022729"/>
    </source>
</evidence>
<evidence type="ECO:0000256" key="1">
    <source>
        <dbReference type="ARBA" id="ARBA00004236"/>
    </source>
</evidence>
<evidence type="ECO:0000256" key="8">
    <source>
        <dbReference type="ARBA" id="ARBA00023157"/>
    </source>
</evidence>